<reference evidence="1 2" key="1">
    <citation type="submission" date="2019-03" db="EMBL/GenBank/DDBJ databases">
        <title>The genome sequence of a newly discovered highly antifungal drug resistant Aspergillus species, Aspergillus tanneri NIH 1004.</title>
        <authorList>
            <person name="Mounaud S."/>
            <person name="Singh I."/>
            <person name="Joardar V."/>
            <person name="Pakala S."/>
            <person name="Pakala S."/>
            <person name="Venepally P."/>
            <person name="Hoover J."/>
            <person name="Nierman W."/>
            <person name="Chung J."/>
            <person name="Losada L."/>
        </authorList>
    </citation>
    <scope>NUCLEOTIDE SEQUENCE [LARGE SCALE GENOMIC DNA]</scope>
    <source>
        <strain evidence="1 2">NIH1004</strain>
    </source>
</reference>
<dbReference type="AlphaFoldDB" id="A0A4S3J902"/>
<dbReference type="PANTHER" id="PTHR42100">
    <property type="entry name" value="OXIDOREDUCTASE 178 KDA SUBUNIT, PUTATIVE (AFU_ORTHOLOGUE AFUA_8G04320)-RELATED"/>
    <property type="match status" value="1"/>
</dbReference>
<accession>A0A4S3J902</accession>
<dbReference type="Proteomes" id="UP000308092">
    <property type="component" value="Unassembled WGS sequence"/>
</dbReference>
<dbReference type="PANTHER" id="PTHR42100:SF1">
    <property type="entry name" value="OXIDOREDUCTASE 178 KDA SUBUNIT, PUTATIVE (AFU_ORTHOLOGUE AFUA_8G04320)-RELATED"/>
    <property type="match status" value="1"/>
</dbReference>
<evidence type="ECO:0000313" key="2">
    <source>
        <dbReference type="Proteomes" id="UP000308092"/>
    </source>
</evidence>
<keyword evidence="2" id="KW-1185">Reference proteome</keyword>
<dbReference type="VEuPathDB" id="FungiDB:EYZ11_009015"/>
<organism evidence="1 2">
    <name type="scientific">Aspergillus tanneri</name>
    <dbReference type="NCBI Taxonomy" id="1220188"/>
    <lineage>
        <taxon>Eukaryota</taxon>
        <taxon>Fungi</taxon>
        <taxon>Dikarya</taxon>
        <taxon>Ascomycota</taxon>
        <taxon>Pezizomycotina</taxon>
        <taxon>Eurotiomycetes</taxon>
        <taxon>Eurotiomycetidae</taxon>
        <taxon>Eurotiales</taxon>
        <taxon>Aspergillaceae</taxon>
        <taxon>Aspergillus</taxon>
        <taxon>Aspergillus subgen. Circumdati</taxon>
    </lineage>
</organism>
<protein>
    <recommendedName>
        <fullName evidence="3">NADH-ubiquinone oxidoreductase subunit</fullName>
    </recommendedName>
</protein>
<proteinExistence type="predicted"/>
<evidence type="ECO:0000313" key="1">
    <source>
        <dbReference type="EMBL" id="THC91529.1"/>
    </source>
</evidence>
<comment type="caution">
    <text evidence="1">The sequence shown here is derived from an EMBL/GenBank/DDBJ whole genome shotgun (WGS) entry which is preliminary data.</text>
</comment>
<name>A0A4S3J902_9EURO</name>
<dbReference type="EMBL" id="SOSA01000407">
    <property type="protein sequence ID" value="THC91529.1"/>
    <property type="molecule type" value="Genomic_DNA"/>
</dbReference>
<dbReference type="STRING" id="1220188.A0A4S3J902"/>
<dbReference type="InterPro" id="IPR034444">
    <property type="entry name" value="Nuo17.8"/>
</dbReference>
<dbReference type="GO" id="GO:0005739">
    <property type="term" value="C:mitochondrion"/>
    <property type="evidence" value="ECO:0007669"/>
    <property type="project" value="InterPro"/>
</dbReference>
<evidence type="ECO:0008006" key="3">
    <source>
        <dbReference type="Google" id="ProtNLM"/>
    </source>
</evidence>
<sequence>MYRTYSSPPIVSLHTMFFTRRSVAPARQLLRNQPPRRFDSHAAHHAEPVNESFGRSFYVTIGTFASGYVLYRLHKSSQEPGSQSWISNLIEKWTPSEKVFEQRNALHTVAMEKAAHDRHLFLSQGPRATIELKQPEVSFNSSPPYNVPAGSAVDLSHVITHYEHENKEKEEARVVRMKDGKSLYD</sequence>
<gene>
    <name evidence="1" type="ORF">EYZ11_009015</name>
</gene>